<keyword evidence="2" id="KW-1133">Transmembrane helix</keyword>
<dbReference type="GO" id="GO:0016757">
    <property type="term" value="F:glycosyltransferase activity"/>
    <property type="evidence" value="ECO:0007669"/>
    <property type="project" value="InterPro"/>
</dbReference>
<evidence type="ECO:0000259" key="3">
    <source>
        <dbReference type="Pfam" id="PF00534"/>
    </source>
</evidence>
<proteinExistence type="inferred from homology"/>
<gene>
    <name evidence="6" type="ORF">ENW73_07180</name>
</gene>
<feature type="domain" description="Glycosyl transferase family 1" evidence="3">
    <location>
        <begin position="187"/>
        <end position="345"/>
    </location>
</feature>
<name>A0A7C6AAC1_UNCW3</name>
<feature type="domain" description="Glycosyltransferase subfamily 4-like N-terminal" evidence="5">
    <location>
        <begin position="13"/>
        <end position="178"/>
    </location>
</feature>
<dbReference type="EMBL" id="DTLI01000168">
    <property type="protein sequence ID" value="HHS52629.1"/>
    <property type="molecule type" value="Genomic_DNA"/>
</dbReference>
<dbReference type="Pfam" id="PF00534">
    <property type="entry name" value="Glycos_transf_1"/>
    <property type="match status" value="1"/>
</dbReference>
<comment type="caution">
    <text evidence="6">The sequence shown here is derived from an EMBL/GenBank/DDBJ whole genome shotgun (WGS) entry which is preliminary data.</text>
</comment>
<keyword evidence="6" id="KW-0808">Transferase</keyword>
<dbReference type="GO" id="GO:0016780">
    <property type="term" value="F:phosphotransferase activity, for other substituted phosphate groups"/>
    <property type="evidence" value="ECO:0007669"/>
    <property type="project" value="TreeGrafter"/>
</dbReference>
<dbReference type="PANTHER" id="PTHR30576">
    <property type="entry name" value="COLANIC BIOSYNTHESIS UDP-GLUCOSE LIPID CARRIER TRANSFERASE"/>
    <property type="match status" value="1"/>
</dbReference>
<keyword evidence="2" id="KW-0812">Transmembrane</keyword>
<sequence length="609" mass="68493">MRIAQVLGDSKFGGGVWVILWLAQALRAKGHKVFILASDPVVSKKFRQEGFEVYTTKYFRREIAPVSDIKAGFALARLLKSLRVSVVHTHTSKAGFIGRIAARLIGIPYILHTVHGFAFHEFSTKKSILFYSILERFAARFCDRIIFVNQKDYDWALQLKIAKAQKMRVVYNGIDWERIAKIKPYPNLRQELGLDKDTILLSFTGRLSRQKNLFLLIDALALLPQNFCLLIIGGDLDCGQELREYVKKLNLQERVFFLGFRTDIIPLIKVTDIFVLPSLWEGLSISLLEAMAAGLPVVASNIKGTNEVICSGENGLLFSPQDKKELVNKILSLIDSSGRLNSFAKKLAQAGEATVRNRFSQAQFAKESLSVYDELIPSRELVTVGSGRIEDNPPKAEITDNGKRACDLIVASTLFILTLPLFLLIAITIKITSGGPILFKQIRAGRKGKPFVLYKFRTMKLGSPDLRNPDGSTYNSPSDSRLTKIGKFLRKTSLDELPSIINVLKGEMSIVGPRPDLIDQVSYYAKGDERRLEVLPGITGLAQIAGRNQLPWRKRRRFDCYYVTRLISLRRTNPIRALLFDLSIILRTIPLVISQKGIFIPTQAERPNK</sequence>
<comment type="similarity">
    <text evidence="1">Belongs to the bacterial sugar transferase family.</text>
</comment>
<evidence type="ECO:0000259" key="5">
    <source>
        <dbReference type="Pfam" id="PF13439"/>
    </source>
</evidence>
<evidence type="ECO:0000256" key="2">
    <source>
        <dbReference type="SAM" id="Phobius"/>
    </source>
</evidence>
<evidence type="ECO:0000256" key="1">
    <source>
        <dbReference type="ARBA" id="ARBA00006464"/>
    </source>
</evidence>
<evidence type="ECO:0000259" key="4">
    <source>
        <dbReference type="Pfam" id="PF02397"/>
    </source>
</evidence>
<reference evidence="6" key="1">
    <citation type="journal article" date="2020" name="mSystems">
        <title>Genome- and Community-Level Interaction Insights into Carbon Utilization and Element Cycling Functions of Hydrothermarchaeota in Hydrothermal Sediment.</title>
        <authorList>
            <person name="Zhou Z."/>
            <person name="Liu Y."/>
            <person name="Xu W."/>
            <person name="Pan J."/>
            <person name="Luo Z.H."/>
            <person name="Li M."/>
        </authorList>
    </citation>
    <scope>NUCLEOTIDE SEQUENCE [LARGE SCALE GENOMIC DNA]</scope>
    <source>
        <strain evidence="6">SpSt-876</strain>
    </source>
</reference>
<dbReference type="Gene3D" id="3.40.50.2000">
    <property type="entry name" value="Glycogen Phosphorylase B"/>
    <property type="match status" value="2"/>
</dbReference>
<dbReference type="InterPro" id="IPR028098">
    <property type="entry name" value="Glyco_trans_4-like_N"/>
</dbReference>
<dbReference type="AlphaFoldDB" id="A0A7C6AAC1"/>
<organism evidence="6">
    <name type="scientific">candidate division WOR-3 bacterium</name>
    <dbReference type="NCBI Taxonomy" id="2052148"/>
    <lineage>
        <taxon>Bacteria</taxon>
        <taxon>Bacteria division WOR-3</taxon>
    </lineage>
</organism>
<dbReference type="Pfam" id="PF02397">
    <property type="entry name" value="Bac_transf"/>
    <property type="match status" value="1"/>
</dbReference>
<feature type="domain" description="Bacterial sugar transferase" evidence="4">
    <location>
        <begin position="403"/>
        <end position="593"/>
    </location>
</feature>
<keyword evidence="2" id="KW-0472">Membrane</keyword>
<dbReference type="Pfam" id="PF13439">
    <property type="entry name" value="Glyco_transf_4"/>
    <property type="match status" value="1"/>
</dbReference>
<dbReference type="InterPro" id="IPR003362">
    <property type="entry name" value="Bact_transf"/>
</dbReference>
<dbReference type="InterPro" id="IPR001296">
    <property type="entry name" value="Glyco_trans_1"/>
</dbReference>
<dbReference type="SUPFAM" id="SSF53756">
    <property type="entry name" value="UDP-Glycosyltransferase/glycogen phosphorylase"/>
    <property type="match status" value="1"/>
</dbReference>
<protein>
    <submittedName>
        <fullName evidence="6">Glycosyltransferase</fullName>
    </submittedName>
</protein>
<dbReference type="PANTHER" id="PTHR30576:SF0">
    <property type="entry name" value="UNDECAPRENYL-PHOSPHATE N-ACETYLGALACTOSAMINYL 1-PHOSPHATE TRANSFERASE-RELATED"/>
    <property type="match status" value="1"/>
</dbReference>
<accession>A0A7C6AAC1</accession>
<feature type="transmembrane region" description="Helical" evidence="2">
    <location>
        <begin position="414"/>
        <end position="439"/>
    </location>
</feature>
<dbReference type="CDD" id="cd03808">
    <property type="entry name" value="GT4_CapM-like"/>
    <property type="match status" value="1"/>
</dbReference>
<evidence type="ECO:0000313" key="6">
    <source>
        <dbReference type="EMBL" id="HHS52629.1"/>
    </source>
</evidence>